<dbReference type="OrthoDB" id="66881at2759"/>
<sequence>MEKQVGIIGAGIGGLIACKHLLEKGIKPVVFEARSEIGGVWCSQTLGSTKLQTPKNYYQFSDFPWPSSIKENFPHHTQVLNHILAFAHHFNLLSYIKLNTKVVGIDDVCVDGGPKDSAWKWNVFLQDSCHPCSTTQVYQVDFVILCIGKYSDLAYLPDFPMNEGPEIFHGKVLHSMDYAAMDHDQASELIKDKKVTVVGFQKSAVDVAAEIARTNDVDIFKICEDLSQVGIHPLKKYRMLPKHRFLRQIASCKLTILPSDFYKMARGGSIILRKSQNIGCCKNGSIVEGKELPSDVVVFATGYRSEDKLKGIFTSSEFQKFIMGSSTPFYRECVHPRIPQLAILGYSDSRSIMFTAEMRSKWLAHFLARNVKLPDTEEMEEDTIKWQKCMAYYAGESGYKRFCVSVLLQIYSNDQLCKDMGCNPWRKKWLRSELFSPYEAQ</sequence>
<dbReference type="PRINTS" id="PR00370">
    <property type="entry name" value="FMOXYGENASE"/>
</dbReference>
<dbReference type="InterPro" id="IPR050346">
    <property type="entry name" value="FMO-like"/>
</dbReference>
<dbReference type="GO" id="GO:0050661">
    <property type="term" value="F:NADP binding"/>
    <property type="evidence" value="ECO:0007669"/>
    <property type="project" value="InterPro"/>
</dbReference>
<keyword evidence="3 6" id="KW-0274">FAD</keyword>
<keyword evidence="4" id="KW-0521">NADP</keyword>
<dbReference type="Gene3D" id="3.50.50.60">
    <property type="entry name" value="FAD/NAD(P)-binding domain"/>
    <property type="match status" value="3"/>
</dbReference>
<name>A0A9Q1GL29_9CARY</name>
<organism evidence="7 8">
    <name type="scientific">Carnegiea gigantea</name>
    <dbReference type="NCBI Taxonomy" id="171969"/>
    <lineage>
        <taxon>Eukaryota</taxon>
        <taxon>Viridiplantae</taxon>
        <taxon>Streptophyta</taxon>
        <taxon>Embryophyta</taxon>
        <taxon>Tracheophyta</taxon>
        <taxon>Spermatophyta</taxon>
        <taxon>Magnoliopsida</taxon>
        <taxon>eudicotyledons</taxon>
        <taxon>Gunneridae</taxon>
        <taxon>Pentapetalae</taxon>
        <taxon>Caryophyllales</taxon>
        <taxon>Cactineae</taxon>
        <taxon>Cactaceae</taxon>
        <taxon>Cactoideae</taxon>
        <taxon>Echinocereeae</taxon>
        <taxon>Carnegiea</taxon>
    </lineage>
</organism>
<dbReference type="GO" id="GO:0004499">
    <property type="term" value="F:N,N-dimethylaniline monooxygenase activity"/>
    <property type="evidence" value="ECO:0007669"/>
    <property type="project" value="InterPro"/>
</dbReference>
<reference evidence="7" key="1">
    <citation type="submission" date="2022-04" db="EMBL/GenBank/DDBJ databases">
        <title>Carnegiea gigantea Genome sequencing and assembly v2.</title>
        <authorList>
            <person name="Copetti D."/>
            <person name="Sanderson M.J."/>
            <person name="Burquez A."/>
            <person name="Wojciechowski M.F."/>
        </authorList>
    </citation>
    <scope>NUCLEOTIDE SEQUENCE</scope>
    <source>
        <strain evidence="7">SGP5-SGP5p</strain>
        <tissue evidence="7">Aerial part</tissue>
    </source>
</reference>
<dbReference type="PIRSF" id="PIRSF000332">
    <property type="entry name" value="FMO"/>
    <property type="match status" value="1"/>
</dbReference>
<dbReference type="EMBL" id="JAKOGI010002839">
    <property type="protein sequence ID" value="KAJ8421242.1"/>
    <property type="molecule type" value="Genomic_DNA"/>
</dbReference>
<comment type="similarity">
    <text evidence="1 6">Belongs to the FMO family.</text>
</comment>
<evidence type="ECO:0000256" key="2">
    <source>
        <dbReference type="ARBA" id="ARBA00022630"/>
    </source>
</evidence>
<dbReference type="Pfam" id="PF00743">
    <property type="entry name" value="FMO-like"/>
    <property type="match status" value="1"/>
</dbReference>
<dbReference type="SUPFAM" id="SSF51905">
    <property type="entry name" value="FAD/NAD(P)-binding domain"/>
    <property type="match status" value="2"/>
</dbReference>
<keyword evidence="5 6" id="KW-0560">Oxidoreductase</keyword>
<keyword evidence="6" id="KW-0503">Monooxygenase</keyword>
<dbReference type="GO" id="GO:0050660">
    <property type="term" value="F:flavin adenine dinucleotide binding"/>
    <property type="evidence" value="ECO:0007669"/>
    <property type="project" value="InterPro"/>
</dbReference>
<evidence type="ECO:0000256" key="1">
    <source>
        <dbReference type="ARBA" id="ARBA00009183"/>
    </source>
</evidence>
<dbReference type="Proteomes" id="UP001153076">
    <property type="component" value="Unassembled WGS sequence"/>
</dbReference>
<evidence type="ECO:0000256" key="6">
    <source>
        <dbReference type="RuleBase" id="RU361177"/>
    </source>
</evidence>
<dbReference type="EC" id="1.-.-.-" evidence="6"/>
<gene>
    <name evidence="7" type="ORF">Cgig2_028192</name>
</gene>
<protein>
    <recommendedName>
        <fullName evidence="6">Flavin-containing monooxygenase</fullName>
        <ecNumber evidence="6">1.-.-.-</ecNumber>
    </recommendedName>
</protein>
<keyword evidence="2 6" id="KW-0285">Flavoprotein</keyword>
<dbReference type="AlphaFoldDB" id="A0A9Q1GL29"/>
<evidence type="ECO:0000256" key="4">
    <source>
        <dbReference type="ARBA" id="ARBA00022857"/>
    </source>
</evidence>
<keyword evidence="8" id="KW-1185">Reference proteome</keyword>
<dbReference type="PROSITE" id="PS51257">
    <property type="entry name" value="PROKAR_LIPOPROTEIN"/>
    <property type="match status" value="1"/>
</dbReference>
<evidence type="ECO:0000313" key="8">
    <source>
        <dbReference type="Proteomes" id="UP001153076"/>
    </source>
</evidence>
<evidence type="ECO:0000313" key="7">
    <source>
        <dbReference type="EMBL" id="KAJ8421242.1"/>
    </source>
</evidence>
<dbReference type="PANTHER" id="PTHR23023">
    <property type="entry name" value="DIMETHYLANILINE MONOOXYGENASE"/>
    <property type="match status" value="1"/>
</dbReference>
<dbReference type="InterPro" id="IPR000960">
    <property type="entry name" value="Flavin_mOase"/>
</dbReference>
<dbReference type="InterPro" id="IPR020946">
    <property type="entry name" value="Flavin_mOase-like"/>
</dbReference>
<evidence type="ECO:0000256" key="3">
    <source>
        <dbReference type="ARBA" id="ARBA00022827"/>
    </source>
</evidence>
<evidence type="ECO:0000256" key="5">
    <source>
        <dbReference type="ARBA" id="ARBA00023002"/>
    </source>
</evidence>
<comment type="caution">
    <text evidence="7">The sequence shown here is derived from an EMBL/GenBank/DDBJ whole genome shotgun (WGS) entry which is preliminary data.</text>
</comment>
<dbReference type="InterPro" id="IPR036188">
    <property type="entry name" value="FAD/NAD-bd_sf"/>
</dbReference>
<proteinExistence type="inferred from homology"/>
<comment type="cofactor">
    <cofactor evidence="6">
        <name>FAD</name>
        <dbReference type="ChEBI" id="CHEBI:57692"/>
    </cofactor>
</comment>
<accession>A0A9Q1GL29</accession>